<protein>
    <recommendedName>
        <fullName evidence="3">Neurochondrin family protein</fullName>
    </recommendedName>
</protein>
<dbReference type="PANTHER" id="PTHR13109">
    <property type="entry name" value="NEUROCHONDRIN"/>
    <property type="match status" value="1"/>
</dbReference>
<evidence type="ECO:0008006" key="3">
    <source>
        <dbReference type="Google" id="ProtNLM"/>
    </source>
</evidence>
<dbReference type="InterPro" id="IPR008709">
    <property type="entry name" value="Neurochondrin"/>
</dbReference>
<dbReference type="AlphaFoldDB" id="A0A8J5FBU7"/>
<proteinExistence type="predicted"/>
<dbReference type="Proteomes" id="UP000734854">
    <property type="component" value="Unassembled WGS sequence"/>
</dbReference>
<evidence type="ECO:0000313" key="1">
    <source>
        <dbReference type="EMBL" id="KAG6480394.1"/>
    </source>
</evidence>
<dbReference type="EMBL" id="JACMSC010000017">
    <property type="protein sequence ID" value="KAG6480394.1"/>
    <property type="molecule type" value="Genomic_DNA"/>
</dbReference>
<name>A0A8J5FBU7_ZINOF</name>
<organism evidence="1 2">
    <name type="scientific">Zingiber officinale</name>
    <name type="common">Ginger</name>
    <name type="synonym">Amomum zingiber</name>
    <dbReference type="NCBI Taxonomy" id="94328"/>
    <lineage>
        <taxon>Eukaryota</taxon>
        <taxon>Viridiplantae</taxon>
        <taxon>Streptophyta</taxon>
        <taxon>Embryophyta</taxon>
        <taxon>Tracheophyta</taxon>
        <taxon>Spermatophyta</taxon>
        <taxon>Magnoliopsida</taxon>
        <taxon>Liliopsida</taxon>
        <taxon>Zingiberales</taxon>
        <taxon>Zingiberaceae</taxon>
        <taxon>Zingiber</taxon>
    </lineage>
</organism>
<comment type="caution">
    <text evidence="1">The sequence shown here is derived from an EMBL/GenBank/DDBJ whole genome shotgun (WGS) entry which is preliminary data.</text>
</comment>
<gene>
    <name evidence="1" type="ORF">ZIOFF_063894</name>
</gene>
<dbReference type="SUPFAM" id="SSF48371">
    <property type="entry name" value="ARM repeat"/>
    <property type="match status" value="1"/>
</dbReference>
<dbReference type="Pfam" id="PF05536">
    <property type="entry name" value="Neurochondrin"/>
    <property type="match status" value="2"/>
</dbReference>
<keyword evidence="2" id="KW-1185">Reference proteome</keyword>
<dbReference type="PANTHER" id="PTHR13109:SF7">
    <property type="entry name" value="NEUROCHONDRIN"/>
    <property type="match status" value="1"/>
</dbReference>
<accession>A0A8J5FBU7</accession>
<reference evidence="1 2" key="1">
    <citation type="submission" date="2020-08" db="EMBL/GenBank/DDBJ databases">
        <title>Plant Genome Project.</title>
        <authorList>
            <person name="Zhang R.-G."/>
        </authorList>
    </citation>
    <scope>NUCLEOTIDE SEQUENCE [LARGE SCALE GENOMIC DNA]</scope>
    <source>
        <tissue evidence="1">Rhizome</tissue>
    </source>
</reference>
<dbReference type="InterPro" id="IPR016024">
    <property type="entry name" value="ARM-type_fold"/>
</dbReference>
<evidence type="ECO:0000313" key="2">
    <source>
        <dbReference type="Proteomes" id="UP000734854"/>
    </source>
</evidence>
<sequence>MASSGPSLDDCLKLLRGQRDEQKLAGLLLASKLCHGDDATAVLKVYDAVGACFLQRLILTGMGKGSGGFRSGEDKEAYLRLSITLLAALCRVPEIASSEDMVSKVPLVAEIVTKSSDSSIFEECYEFLLLVAVASDGGVAKFYQPGVFDMLASHITTLNDGTRALEFAMQLLQLLVNRLSIGFVISENLPLILSMVTLISRQFAVLQNAFKFDALHMLTSLLSSNNTMFHEALRMMPSNTWAAQVHVGISEILRNRVVSAEKLQALLLADLMMSILGVNWLLNQIQLQHDQEIIPVDKFVFLVLESSRVEVAILLNELAYLKYEPSSSSSDALGIIIQKQQNLALSFSLIEKIIKLLSNVSDAKGTFFFASCLGFNLIWVDGRGKRMNSGGKGSIIRGQAATFSLVGHGWELTDGDVWGCWLIGEFGLRKENSFYSPMKDSTLTKMVSGLEETINLIFDFLQDSKDHGQRKGDDLLAAVRIVGSYLAEVPIACQEKMRALLGYLLSVEGQDETSPFYSICFLLPWLCQITMHIDGCKALASAGGHREIVECLVNMVGSNSQIVDDKDTVFLACDTIMNLLLSRKELKDWIEWSDFVNLLHALIFWNENCKDPSVMMMVSSICCLVLDLTSEESLLNQSSFDQSSLEKLSHLIARSLNQGELEYLKDHSDLHQIISAGYCNWADRFPSVRNAVENS</sequence>